<proteinExistence type="predicted"/>
<protein>
    <submittedName>
        <fullName evidence="1">Uncharacterized protein</fullName>
    </submittedName>
</protein>
<dbReference type="OrthoDB" id="8690360at2"/>
<dbReference type="EMBL" id="NEVU01000001">
    <property type="protein sequence ID" value="OZI77313.1"/>
    <property type="molecule type" value="Genomic_DNA"/>
</dbReference>
<comment type="caution">
    <text evidence="1">The sequence shown here is derived from an EMBL/GenBank/DDBJ whole genome shotgun (WGS) entry which is preliminary data.</text>
</comment>
<keyword evidence="2" id="KW-1185">Reference proteome</keyword>
<gene>
    <name evidence="1" type="ORF">CAL22_01835</name>
</gene>
<name>A0A261VVI6_9BORD</name>
<dbReference type="Proteomes" id="UP000216429">
    <property type="component" value="Unassembled WGS sequence"/>
</dbReference>
<organism evidence="1 2">
    <name type="scientific">Bordetella genomosp. 12</name>
    <dbReference type="NCBI Taxonomy" id="463035"/>
    <lineage>
        <taxon>Bacteria</taxon>
        <taxon>Pseudomonadati</taxon>
        <taxon>Pseudomonadota</taxon>
        <taxon>Betaproteobacteria</taxon>
        <taxon>Burkholderiales</taxon>
        <taxon>Alcaligenaceae</taxon>
        <taxon>Bordetella</taxon>
    </lineage>
</organism>
<sequence length="86" mass="9002">MTGRDPAPSAPADALRLMLTDREALEGVAAWLRGQHLTLALTAGDPRQAIEVESCAGWLLRLVCHACAQASAQPAHRAAVPAGPRP</sequence>
<dbReference type="RefSeq" id="WP_094809835.1">
    <property type="nucleotide sequence ID" value="NZ_NEVU01000001.1"/>
</dbReference>
<reference evidence="2" key="1">
    <citation type="submission" date="2017-05" db="EMBL/GenBank/DDBJ databases">
        <title>Complete and WGS of Bordetella genogroups.</title>
        <authorList>
            <person name="Spilker T."/>
            <person name="Lipuma J."/>
        </authorList>
    </citation>
    <scope>NUCLEOTIDE SEQUENCE [LARGE SCALE GENOMIC DNA]</scope>
    <source>
        <strain evidence="2">AU6712</strain>
    </source>
</reference>
<dbReference type="AlphaFoldDB" id="A0A261VVI6"/>
<evidence type="ECO:0000313" key="1">
    <source>
        <dbReference type="EMBL" id="OZI77313.1"/>
    </source>
</evidence>
<accession>A0A261VVI6</accession>
<evidence type="ECO:0000313" key="2">
    <source>
        <dbReference type="Proteomes" id="UP000216429"/>
    </source>
</evidence>